<evidence type="ECO:0000313" key="2">
    <source>
        <dbReference type="EMBL" id="MFC4829479.1"/>
    </source>
</evidence>
<dbReference type="EMBL" id="JBHSJC010000001">
    <property type="protein sequence ID" value="MFC4829479.1"/>
    <property type="molecule type" value="Genomic_DNA"/>
</dbReference>
<gene>
    <name evidence="2" type="ORF">ACFPER_11800</name>
</gene>
<keyword evidence="2" id="KW-0808">Transferase</keyword>
<dbReference type="Proteomes" id="UP001595960">
    <property type="component" value="Unassembled WGS sequence"/>
</dbReference>
<dbReference type="SUPFAM" id="SSF53756">
    <property type="entry name" value="UDP-Glycosyltransferase/glycogen phosphorylase"/>
    <property type="match status" value="1"/>
</dbReference>
<dbReference type="EC" id="2.4.-.-" evidence="2"/>
<evidence type="ECO:0000256" key="1">
    <source>
        <dbReference type="SAM" id="MobiDB-lite"/>
    </source>
</evidence>
<feature type="region of interest" description="Disordered" evidence="1">
    <location>
        <begin position="383"/>
        <end position="404"/>
    </location>
</feature>
<accession>A0ABV9R7E4</accession>
<proteinExistence type="predicted"/>
<evidence type="ECO:0000313" key="3">
    <source>
        <dbReference type="Proteomes" id="UP001595960"/>
    </source>
</evidence>
<sequence length="404" mass="43234">MVLALPDTIAERAFPTVLGYSREDVPPPVAVPGGDVRLLIAPANYAEQGLQWARAASTLPGVDAVNLQIVPARNPGFGTDAAVPSSVAAHSRRWSDSQWTAVRSFTHVLIEAERPILGRRFGGDLRREIHAMLDAGVRVGFVSHGSDLRLPSRHADDSPWSPFTEPEWPLRTVLEDLAAENGRILDEFDLPVFVSTPDLIADAPSATWLPNIVDAARWAAGIPILEGRPRVLHAPTNPVIKGTALIEPTLLRLQAEGTIDYREVHGVPASMMPGLYGSVDVVLDQFRLGIYSTTSIEAMAAGRLVIARLDDSVRRHIADATGEDPPVVQADPDTLDGLLRDIAARPSDYAAIAARGPGFVQRFHGPAAAAAVLRDFLLGPGTAADSEPARSSGLGANERPHDAR</sequence>
<dbReference type="RefSeq" id="WP_204393228.1">
    <property type="nucleotide sequence ID" value="NZ_JAFBBW010000001.1"/>
</dbReference>
<organism evidence="2 3">
    <name type="scientific">Agromyces aurantiacus</name>
    <dbReference type="NCBI Taxonomy" id="165814"/>
    <lineage>
        <taxon>Bacteria</taxon>
        <taxon>Bacillati</taxon>
        <taxon>Actinomycetota</taxon>
        <taxon>Actinomycetes</taxon>
        <taxon>Micrococcales</taxon>
        <taxon>Microbacteriaceae</taxon>
        <taxon>Agromyces</taxon>
    </lineage>
</organism>
<comment type="caution">
    <text evidence="2">The sequence shown here is derived from an EMBL/GenBank/DDBJ whole genome shotgun (WGS) entry which is preliminary data.</text>
</comment>
<keyword evidence="3" id="KW-1185">Reference proteome</keyword>
<dbReference type="GO" id="GO:0016757">
    <property type="term" value="F:glycosyltransferase activity"/>
    <property type="evidence" value="ECO:0007669"/>
    <property type="project" value="UniProtKB-KW"/>
</dbReference>
<name>A0ABV9R7E4_9MICO</name>
<protein>
    <submittedName>
        <fullName evidence="2">Glycosyltransferase</fullName>
        <ecNumber evidence="2">2.4.-.-</ecNumber>
    </submittedName>
</protein>
<reference evidence="3" key="1">
    <citation type="journal article" date="2019" name="Int. J. Syst. Evol. Microbiol.">
        <title>The Global Catalogue of Microorganisms (GCM) 10K type strain sequencing project: providing services to taxonomists for standard genome sequencing and annotation.</title>
        <authorList>
            <consortium name="The Broad Institute Genomics Platform"/>
            <consortium name="The Broad Institute Genome Sequencing Center for Infectious Disease"/>
            <person name="Wu L."/>
            <person name="Ma J."/>
        </authorList>
    </citation>
    <scope>NUCLEOTIDE SEQUENCE [LARGE SCALE GENOMIC DNA]</scope>
    <source>
        <strain evidence="3">CGMCC 1.12192</strain>
    </source>
</reference>
<keyword evidence="2" id="KW-0328">Glycosyltransferase</keyword>